<keyword evidence="3" id="KW-0808">Transferase</keyword>
<dbReference type="Pfam" id="PF00069">
    <property type="entry name" value="Pkinase"/>
    <property type="match status" value="1"/>
</dbReference>
<dbReference type="GO" id="GO:0004674">
    <property type="term" value="F:protein serine/threonine kinase activity"/>
    <property type="evidence" value="ECO:0007669"/>
    <property type="project" value="TreeGrafter"/>
</dbReference>
<accession>A0A5Q4BIA8</accession>
<feature type="compositionally biased region" description="Polar residues" evidence="1">
    <location>
        <begin position="15"/>
        <end position="41"/>
    </location>
</feature>
<evidence type="ECO:0000256" key="1">
    <source>
        <dbReference type="SAM" id="MobiDB-lite"/>
    </source>
</evidence>
<feature type="compositionally biased region" description="Basic and acidic residues" evidence="1">
    <location>
        <begin position="134"/>
        <end position="146"/>
    </location>
</feature>
<keyword evidence="4" id="KW-1185">Reference proteome</keyword>
<dbReference type="Gene3D" id="1.10.510.10">
    <property type="entry name" value="Transferase(Phosphotransferase) domain 1"/>
    <property type="match status" value="1"/>
</dbReference>
<feature type="region of interest" description="Disordered" evidence="1">
    <location>
        <begin position="1"/>
        <end position="52"/>
    </location>
</feature>
<protein>
    <submittedName>
        <fullName evidence="3">Cyclin-dependent kinase 11</fullName>
    </submittedName>
</protein>
<dbReference type="PANTHER" id="PTHR24359">
    <property type="entry name" value="SERINE/THREONINE-PROTEIN KINASE SBK1"/>
    <property type="match status" value="1"/>
</dbReference>
<evidence type="ECO:0000259" key="2">
    <source>
        <dbReference type="PROSITE" id="PS50011"/>
    </source>
</evidence>
<comment type="caution">
    <text evidence="3">The sequence shown here is derived from an EMBL/GenBank/DDBJ whole genome shotgun (WGS) entry which is preliminary data.</text>
</comment>
<evidence type="ECO:0000313" key="4">
    <source>
        <dbReference type="Proteomes" id="UP000326340"/>
    </source>
</evidence>
<dbReference type="Proteomes" id="UP000326340">
    <property type="component" value="Unassembled WGS sequence"/>
</dbReference>
<organism evidence="3 4">
    <name type="scientific">Colletotrichum shisoi</name>
    <dbReference type="NCBI Taxonomy" id="2078593"/>
    <lineage>
        <taxon>Eukaryota</taxon>
        <taxon>Fungi</taxon>
        <taxon>Dikarya</taxon>
        <taxon>Ascomycota</taxon>
        <taxon>Pezizomycotina</taxon>
        <taxon>Sordariomycetes</taxon>
        <taxon>Hypocreomycetidae</taxon>
        <taxon>Glomerellales</taxon>
        <taxon>Glomerellaceae</taxon>
        <taxon>Colletotrichum</taxon>
        <taxon>Colletotrichum destructivum species complex</taxon>
    </lineage>
</organism>
<proteinExistence type="predicted"/>
<feature type="domain" description="Protein kinase" evidence="2">
    <location>
        <begin position="384"/>
        <end position="744"/>
    </location>
</feature>
<dbReference type="AlphaFoldDB" id="A0A5Q4BIA8"/>
<dbReference type="SUPFAM" id="SSF56112">
    <property type="entry name" value="Protein kinase-like (PK-like)"/>
    <property type="match status" value="1"/>
</dbReference>
<dbReference type="SMART" id="SM00220">
    <property type="entry name" value="S_TKc"/>
    <property type="match status" value="1"/>
</dbReference>
<dbReference type="PROSITE" id="PS50011">
    <property type="entry name" value="PROTEIN_KINASE_DOM"/>
    <property type="match status" value="1"/>
</dbReference>
<feature type="compositionally biased region" description="Polar residues" evidence="1">
    <location>
        <begin position="124"/>
        <end position="133"/>
    </location>
</feature>
<feature type="compositionally biased region" description="Polar residues" evidence="1">
    <location>
        <begin position="150"/>
        <end position="159"/>
    </location>
</feature>
<dbReference type="InterPro" id="IPR011009">
    <property type="entry name" value="Kinase-like_dom_sf"/>
</dbReference>
<feature type="region of interest" description="Disordered" evidence="1">
    <location>
        <begin position="101"/>
        <end position="176"/>
    </location>
</feature>
<dbReference type="OrthoDB" id="4062651at2759"/>
<dbReference type="PANTHER" id="PTHR24359:SF37">
    <property type="entry name" value="PROTEIN KINASE DOMAIN-CONTAINING PROTEIN"/>
    <property type="match status" value="1"/>
</dbReference>
<name>A0A5Q4BIA8_9PEZI</name>
<dbReference type="GO" id="GO:0005524">
    <property type="term" value="F:ATP binding"/>
    <property type="evidence" value="ECO:0007669"/>
    <property type="project" value="InterPro"/>
</dbReference>
<evidence type="ECO:0000313" key="3">
    <source>
        <dbReference type="EMBL" id="TQN66682.1"/>
    </source>
</evidence>
<reference evidence="3 4" key="1">
    <citation type="journal article" date="2019" name="Sci. Rep.">
        <title>Colletotrichum shisoi sp. nov., an anthracnose pathogen of Perilla frutescens in Japan: molecular phylogenetic, morphological and genomic evidence.</title>
        <authorList>
            <person name="Gan P."/>
            <person name="Tsushima A."/>
            <person name="Hiroyama R."/>
            <person name="Narusaka M."/>
            <person name="Takano Y."/>
            <person name="Narusaka Y."/>
            <person name="Kawaradani M."/>
            <person name="Damm U."/>
            <person name="Shirasu K."/>
        </authorList>
    </citation>
    <scope>NUCLEOTIDE SEQUENCE [LARGE SCALE GENOMIC DNA]</scope>
    <source>
        <strain evidence="3 4">PG-2018a</strain>
    </source>
</reference>
<sequence length="744" mass="84515">MSGTETDPDSAGIGEQSTDGTTPPSTPQHRSLETEPSSESPGQRRLFSPQTWPKDYRTTTLFELRKQVIEEPDETLFTRQLARQTNPIIHPGTLVVGIRDASEANDFTPQDTFRRRPPRPTTTIISDGGNQRYQETKPPRPARQDEPGSAGSTLGSPNPNLDVHDSGSRRSSSFETRYKLQKQLRAACQQVENPMERGNPKMFLPKVDLERIINPQSVAQELAERRQCSLDNVQLRRQAEAVCNKPYVDLGGGKKHRTCSFRSVFAILVLIGKSDSIGMFIKENVSDLDLPLKTRDDPSRPECHDLYRRNPEGSPHAMPLDCSNDWSPGEREQFYQQQWRMLAPFFSLSAYNHVNHYPLTEEHLPFIKCQNDHPGDVHGSIDDGQSQDGEIRGGTSQVYMVWIHPDHHNFHQKNGHKPDPGRGFAIKKLEDENRGKFDQEIEMLKKFTGRGFHSHVVSILATYSRFGKYHLIFNRADGDLFDYWKAVCQVPEFDYGTVLWVSKQLAGLASGLLRFHRHQTNSEKAPKEPARAENNGNGVGVCCQDQGLSEIRKSRLPGKSPQPLQPHDADSQWHTQFGRHGDLKPENILWFPDVRDKRGILKITDFGQAELHSKTSKTYRRSKGFDTLTYRSPECDTPPQLIRQSSDIWSLGCISLEFVTWLLGGAKYLDDFKRSRLLLDHHVNPIKTDIFWERVPLGKLDHVGTRLKPAVSKVGNHHTQFHICLFRSRRPGSRLAGMPKTRPS</sequence>
<dbReference type="InterPro" id="IPR000719">
    <property type="entry name" value="Prot_kinase_dom"/>
</dbReference>
<keyword evidence="3" id="KW-0418">Kinase</keyword>
<dbReference type="EMBL" id="PUHP01001135">
    <property type="protein sequence ID" value="TQN66682.1"/>
    <property type="molecule type" value="Genomic_DNA"/>
</dbReference>
<gene>
    <name evidence="3" type="primary">Cdk11</name>
    <name evidence="3" type="ORF">CSHISOI_08754</name>
</gene>